<dbReference type="OrthoDB" id="3799620at2759"/>
<evidence type="ECO:0000313" key="2">
    <source>
        <dbReference type="Proteomes" id="UP000663193"/>
    </source>
</evidence>
<organism evidence="1 2">
    <name type="scientific">Phaeosphaeria nodorum (strain SN15 / ATCC MYA-4574 / FGSC 10173)</name>
    <name type="common">Glume blotch fungus</name>
    <name type="synonym">Parastagonospora nodorum</name>
    <dbReference type="NCBI Taxonomy" id="321614"/>
    <lineage>
        <taxon>Eukaryota</taxon>
        <taxon>Fungi</taxon>
        <taxon>Dikarya</taxon>
        <taxon>Ascomycota</taxon>
        <taxon>Pezizomycotina</taxon>
        <taxon>Dothideomycetes</taxon>
        <taxon>Pleosporomycetidae</taxon>
        <taxon>Pleosporales</taxon>
        <taxon>Pleosporineae</taxon>
        <taxon>Phaeosphaeriaceae</taxon>
        <taxon>Parastagonospora</taxon>
    </lineage>
</organism>
<evidence type="ECO:0008006" key="3">
    <source>
        <dbReference type="Google" id="ProtNLM"/>
    </source>
</evidence>
<proteinExistence type="predicted"/>
<dbReference type="EMBL" id="CP069035">
    <property type="protein sequence ID" value="QRD02161.1"/>
    <property type="molecule type" value="Genomic_DNA"/>
</dbReference>
<dbReference type="VEuPathDB" id="FungiDB:JI435_303610"/>
<accession>A0A7U2FBD4</accession>
<name>A0A7U2FBD4_PHANO</name>
<dbReference type="AlphaFoldDB" id="A0A7U2FBD4"/>
<dbReference type="PANTHER" id="PTHR42085:SF2">
    <property type="entry name" value="F-BOX DOMAIN-CONTAINING PROTEIN"/>
    <property type="match status" value="1"/>
</dbReference>
<reference evidence="2" key="1">
    <citation type="journal article" date="2021" name="BMC Genomics">
        <title>Chromosome-level genome assembly and manually-curated proteome of model necrotroph Parastagonospora nodorum Sn15 reveals a genome-wide trove of candidate effector homologs, and redundancy of virulence-related functions within an accessory chromosome.</title>
        <authorList>
            <person name="Bertazzoni S."/>
            <person name="Jones D.A.B."/>
            <person name="Phan H.T."/>
            <person name="Tan K.-C."/>
            <person name="Hane J.K."/>
        </authorList>
    </citation>
    <scope>NUCLEOTIDE SEQUENCE [LARGE SCALE GENOMIC DNA]</scope>
    <source>
        <strain evidence="2">SN15 / ATCC MYA-4574 / FGSC 10173)</strain>
    </source>
</reference>
<protein>
    <recommendedName>
        <fullName evidence="3">F-box domain-containing protein</fullName>
    </recommendedName>
</protein>
<gene>
    <name evidence="1" type="ORF">JI435_303610</name>
</gene>
<sequence>MSDPLASDNYDSAGEAHNQSPLFKLPTEIRNEIYAHAFGKSTTRYRLTLGEIRLYMSHADYKDDIATCKTLHDFPSWLLTCKQIKTEAMDLFVRTLTFRTPSWRHNTTPSTMHNTTPSTMHNTIVHEHGGLRNIRSVQAALLGRLRSYSSIRSGTLRRARLRASLPFVQPLMLHAGCLELVWNLWTSAELFAQESDACAKHWDASWDTRFRRVLIRVKFPAERDAADGESREAVEVAVKCATRLVGDGGVLTVGKACAIPMIASLGERLLWARAVVVERKI</sequence>
<evidence type="ECO:0000313" key="1">
    <source>
        <dbReference type="EMBL" id="QRD02161.1"/>
    </source>
</evidence>
<dbReference type="PANTHER" id="PTHR42085">
    <property type="entry name" value="F-BOX DOMAIN-CONTAINING PROTEIN"/>
    <property type="match status" value="1"/>
</dbReference>
<keyword evidence="2" id="KW-1185">Reference proteome</keyword>
<dbReference type="InterPro" id="IPR038883">
    <property type="entry name" value="AN11006-like"/>
</dbReference>
<dbReference type="Proteomes" id="UP000663193">
    <property type="component" value="Chromosome 13"/>
</dbReference>